<protein>
    <submittedName>
        <fullName evidence="2">EthD family reductase</fullName>
    </submittedName>
</protein>
<dbReference type="Pfam" id="PF07110">
    <property type="entry name" value="EthD"/>
    <property type="match status" value="1"/>
</dbReference>
<gene>
    <name evidence="2" type="ORF">C7I85_00370</name>
</gene>
<evidence type="ECO:0000313" key="2">
    <source>
        <dbReference type="EMBL" id="PSJ63627.1"/>
    </source>
</evidence>
<dbReference type="GO" id="GO:0016491">
    <property type="term" value="F:oxidoreductase activity"/>
    <property type="evidence" value="ECO:0007669"/>
    <property type="project" value="InterPro"/>
</dbReference>
<comment type="caution">
    <text evidence="2">The sequence shown here is derived from an EMBL/GenBank/DDBJ whole genome shotgun (WGS) entry which is preliminary data.</text>
</comment>
<organism evidence="2 3">
    <name type="scientific">Pseudaminobacter soli</name>
    <name type="common">ex Li et al. 2025</name>
    <dbReference type="NCBI Taxonomy" id="1295366"/>
    <lineage>
        <taxon>Bacteria</taxon>
        <taxon>Pseudomonadati</taxon>
        <taxon>Pseudomonadota</taxon>
        <taxon>Alphaproteobacteria</taxon>
        <taxon>Hyphomicrobiales</taxon>
        <taxon>Phyllobacteriaceae</taxon>
        <taxon>Pseudaminobacter</taxon>
    </lineage>
</organism>
<dbReference type="Proteomes" id="UP000240653">
    <property type="component" value="Unassembled WGS sequence"/>
</dbReference>
<dbReference type="PANTHER" id="PTHR40260">
    <property type="entry name" value="BLR8190 PROTEIN"/>
    <property type="match status" value="1"/>
</dbReference>
<keyword evidence="3" id="KW-1185">Reference proteome</keyword>
<dbReference type="EMBL" id="PXYL01000001">
    <property type="protein sequence ID" value="PSJ63627.1"/>
    <property type="molecule type" value="Genomic_DNA"/>
</dbReference>
<dbReference type="OrthoDB" id="5294870at2"/>
<dbReference type="SUPFAM" id="SSF54909">
    <property type="entry name" value="Dimeric alpha+beta barrel"/>
    <property type="match status" value="1"/>
</dbReference>
<dbReference type="InterPro" id="IPR011008">
    <property type="entry name" value="Dimeric_a/b-barrel"/>
</dbReference>
<dbReference type="AlphaFoldDB" id="A0A2P7SMG0"/>
<dbReference type="NCBIfam" id="TIGR02118">
    <property type="entry name" value="EthD family reductase"/>
    <property type="match status" value="1"/>
</dbReference>
<evidence type="ECO:0000259" key="1">
    <source>
        <dbReference type="Pfam" id="PF07110"/>
    </source>
</evidence>
<name>A0A2P7SMG0_9HYPH</name>
<feature type="domain" description="EthD" evidence="1">
    <location>
        <begin position="13"/>
        <end position="90"/>
    </location>
</feature>
<reference evidence="2 3" key="1">
    <citation type="submission" date="2018-03" db="EMBL/GenBank/DDBJ databases">
        <title>The draft genome of Mesorhizobium soli JCM 19897.</title>
        <authorList>
            <person name="Li L."/>
            <person name="Liu L."/>
            <person name="Liang L."/>
            <person name="Wang T."/>
            <person name="Zhang X."/>
        </authorList>
    </citation>
    <scope>NUCLEOTIDE SEQUENCE [LARGE SCALE GENOMIC DNA]</scope>
    <source>
        <strain evidence="2 3">JCM 19897</strain>
    </source>
</reference>
<dbReference type="InterPro" id="IPR009799">
    <property type="entry name" value="EthD_dom"/>
</dbReference>
<proteinExistence type="predicted"/>
<dbReference type="Gene3D" id="3.30.70.100">
    <property type="match status" value="1"/>
</dbReference>
<sequence length="102" mass="10803">MAKLIVMYGTPKDPAAFDRYYFSTHVPLARKIPGLEKYEISEGAVASSAGPAPYYLVAVLHFSSITALEAALASPEGQAAAGDIPNFADGGADLFFFDSKEV</sequence>
<accession>A0A2P7SMG0</accession>
<dbReference type="RefSeq" id="WP_106721978.1">
    <property type="nucleotide sequence ID" value="NZ_PXYL01000001.1"/>
</dbReference>
<dbReference type="PANTHER" id="PTHR40260:SF2">
    <property type="entry name" value="BLR8190 PROTEIN"/>
    <property type="match status" value="1"/>
</dbReference>
<evidence type="ECO:0000313" key="3">
    <source>
        <dbReference type="Proteomes" id="UP000240653"/>
    </source>
</evidence>